<evidence type="ECO:0000313" key="2">
    <source>
        <dbReference type="Proteomes" id="UP000009192"/>
    </source>
</evidence>
<dbReference type="OrthoDB" id="10051804at2759"/>
<dbReference type="AlphaFoldDB" id="A0A0Q9XB96"/>
<accession>A0A0Q9XB96</accession>
<organism evidence="1 2">
    <name type="scientific">Drosophila mojavensis</name>
    <name type="common">Fruit fly</name>
    <dbReference type="NCBI Taxonomy" id="7230"/>
    <lineage>
        <taxon>Eukaryota</taxon>
        <taxon>Metazoa</taxon>
        <taxon>Ecdysozoa</taxon>
        <taxon>Arthropoda</taxon>
        <taxon>Hexapoda</taxon>
        <taxon>Insecta</taxon>
        <taxon>Pterygota</taxon>
        <taxon>Neoptera</taxon>
        <taxon>Endopterygota</taxon>
        <taxon>Diptera</taxon>
        <taxon>Brachycera</taxon>
        <taxon>Muscomorpha</taxon>
        <taxon>Ephydroidea</taxon>
        <taxon>Drosophilidae</taxon>
        <taxon>Drosophila</taxon>
    </lineage>
</organism>
<gene>
    <name evidence="1" type="primary">Dmoj\GI26654</name>
    <name evidence="1" type="ORF">Dmoj_GI26654</name>
</gene>
<reference evidence="1 2" key="1">
    <citation type="journal article" date="2007" name="Nature">
        <title>Evolution of genes and genomes on the Drosophila phylogeny.</title>
        <authorList>
            <consortium name="Drosophila 12 Genomes Consortium"/>
            <person name="Clark A.G."/>
            <person name="Eisen M.B."/>
            <person name="Smith D.R."/>
            <person name="Bergman C.M."/>
            <person name="Oliver B."/>
            <person name="Markow T.A."/>
            <person name="Kaufman T.C."/>
            <person name="Kellis M."/>
            <person name="Gelbart W."/>
            <person name="Iyer V.N."/>
            <person name="Pollard D.A."/>
            <person name="Sackton T.B."/>
            <person name="Larracuente A.M."/>
            <person name="Singh N.D."/>
            <person name="Abad J.P."/>
            <person name="Abt D.N."/>
            <person name="Adryan B."/>
            <person name="Aguade M."/>
            <person name="Akashi H."/>
            <person name="Anderson W.W."/>
            <person name="Aquadro C.F."/>
            <person name="Ardell D.H."/>
            <person name="Arguello R."/>
            <person name="Artieri C.G."/>
            <person name="Barbash D.A."/>
            <person name="Barker D."/>
            <person name="Barsanti P."/>
            <person name="Batterham P."/>
            <person name="Batzoglou S."/>
            <person name="Begun D."/>
            <person name="Bhutkar A."/>
            <person name="Blanco E."/>
            <person name="Bosak S.A."/>
            <person name="Bradley R.K."/>
            <person name="Brand A.D."/>
            <person name="Brent M.R."/>
            <person name="Brooks A.N."/>
            <person name="Brown R.H."/>
            <person name="Butlin R.K."/>
            <person name="Caggese C."/>
            <person name="Calvi B.R."/>
            <person name="Bernardo de Carvalho A."/>
            <person name="Caspi A."/>
            <person name="Castrezana S."/>
            <person name="Celniker S.E."/>
            <person name="Chang J.L."/>
            <person name="Chapple C."/>
            <person name="Chatterji S."/>
            <person name="Chinwalla A."/>
            <person name="Civetta A."/>
            <person name="Clifton S.W."/>
            <person name="Comeron J.M."/>
            <person name="Costello J.C."/>
            <person name="Coyne J.A."/>
            <person name="Daub J."/>
            <person name="David R.G."/>
            <person name="Delcher A.L."/>
            <person name="Delehaunty K."/>
            <person name="Do C.B."/>
            <person name="Ebling H."/>
            <person name="Edwards K."/>
            <person name="Eickbush T."/>
            <person name="Evans J.D."/>
            <person name="Filipski A."/>
            <person name="Findeiss S."/>
            <person name="Freyhult E."/>
            <person name="Fulton L."/>
            <person name="Fulton R."/>
            <person name="Garcia A.C."/>
            <person name="Gardiner A."/>
            <person name="Garfield D.A."/>
            <person name="Garvin B.E."/>
            <person name="Gibson G."/>
            <person name="Gilbert D."/>
            <person name="Gnerre S."/>
            <person name="Godfrey J."/>
            <person name="Good R."/>
            <person name="Gotea V."/>
            <person name="Gravely B."/>
            <person name="Greenberg A.J."/>
            <person name="Griffiths-Jones S."/>
            <person name="Gross S."/>
            <person name="Guigo R."/>
            <person name="Gustafson E.A."/>
            <person name="Haerty W."/>
            <person name="Hahn M.W."/>
            <person name="Halligan D.L."/>
            <person name="Halpern A.L."/>
            <person name="Halter G.M."/>
            <person name="Han M.V."/>
            <person name="Heger A."/>
            <person name="Hillier L."/>
            <person name="Hinrichs A.S."/>
            <person name="Holmes I."/>
            <person name="Hoskins R.A."/>
            <person name="Hubisz M.J."/>
            <person name="Hultmark D."/>
            <person name="Huntley M.A."/>
            <person name="Jaffe D.B."/>
            <person name="Jagadeeshan S."/>
            <person name="Jeck W.R."/>
            <person name="Johnson J."/>
            <person name="Jones C.D."/>
            <person name="Jordan W.C."/>
            <person name="Karpen G.H."/>
            <person name="Kataoka E."/>
            <person name="Keightley P.D."/>
            <person name="Kheradpour P."/>
            <person name="Kirkness E.F."/>
            <person name="Koerich L.B."/>
            <person name="Kristiansen K."/>
            <person name="Kudrna D."/>
            <person name="Kulathinal R.J."/>
            <person name="Kumar S."/>
            <person name="Kwok R."/>
            <person name="Lander E."/>
            <person name="Langley C.H."/>
            <person name="Lapoint R."/>
            <person name="Lazzaro B.P."/>
            <person name="Lee S.J."/>
            <person name="Levesque L."/>
            <person name="Li R."/>
            <person name="Lin C.F."/>
            <person name="Lin M.F."/>
            <person name="Lindblad-Toh K."/>
            <person name="Llopart A."/>
            <person name="Long M."/>
            <person name="Low L."/>
            <person name="Lozovsky E."/>
            <person name="Lu J."/>
            <person name="Luo M."/>
            <person name="Machado C.A."/>
            <person name="Makalowski W."/>
            <person name="Marzo M."/>
            <person name="Matsuda M."/>
            <person name="Matzkin L."/>
            <person name="McAllister B."/>
            <person name="McBride C.S."/>
            <person name="McKernan B."/>
            <person name="McKernan K."/>
            <person name="Mendez-Lago M."/>
            <person name="Minx P."/>
            <person name="Mollenhauer M.U."/>
            <person name="Montooth K."/>
            <person name="Mount S.M."/>
            <person name="Mu X."/>
            <person name="Myers E."/>
            <person name="Negre B."/>
            <person name="Newfeld S."/>
            <person name="Nielsen R."/>
            <person name="Noor M.A."/>
            <person name="O'Grady P."/>
            <person name="Pachter L."/>
            <person name="Papaceit M."/>
            <person name="Parisi M.J."/>
            <person name="Parisi M."/>
            <person name="Parts L."/>
            <person name="Pedersen J.S."/>
            <person name="Pesole G."/>
            <person name="Phillippy A.M."/>
            <person name="Ponting C.P."/>
            <person name="Pop M."/>
            <person name="Porcelli D."/>
            <person name="Powell J.R."/>
            <person name="Prohaska S."/>
            <person name="Pruitt K."/>
            <person name="Puig M."/>
            <person name="Quesneville H."/>
            <person name="Ram K.R."/>
            <person name="Rand D."/>
            <person name="Rasmussen M.D."/>
            <person name="Reed L.K."/>
            <person name="Reenan R."/>
            <person name="Reily A."/>
            <person name="Remington K.A."/>
            <person name="Rieger T.T."/>
            <person name="Ritchie M.G."/>
            <person name="Robin C."/>
            <person name="Rogers Y.H."/>
            <person name="Rohde C."/>
            <person name="Rozas J."/>
            <person name="Rubenfield M.J."/>
            <person name="Ruiz A."/>
            <person name="Russo S."/>
            <person name="Salzberg S.L."/>
            <person name="Sanchez-Gracia A."/>
            <person name="Saranga D.J."/>
            <person name="Sato H."/>
            <person name="Schaeffer S.W."/>
            <person name="Schatz M.C."/>
            <person name="Schlenke T."/>
            <person name="Schwartz R."/>
            <person name="Segarra C."/>
            <person name="Singh R.S."/>
            <person name="Sirot L."/>
            <person name="Sirota M."/>
            <person name="Sisneros N.B."/>
            <person name="Smith C.D."/>
            <person name="Smith T.F."/>
            <person name="Spieth J."/>
            <person name="Stage D.E."/>
            <person name="Stark A."/>
            <person name="Stephan W."/>
            <person name="Strausberg R.L."/>
            <person name="Strempel S."/>
            <person name="Sturgill D."/>
            <person name="Sutton G."/>
            <person name="Sutton G.G."/>
            <person name="Tao W."/>
            <person name="Teichmann S."/>
            <person name="Tobari Y.N."/>
            <person name="Tomimura Y."/>
            <person name="Tsolas J.M."/>
            <person name="Valente V.L."/>
            <person name="Venter E."/>
            <person name="Venter J.C."/>
            <person name="Vicario S."/>
            <person name="Vieira F.G."/>
            <person name="Vilella A.J."/>
            <person name="Villasante A."/>
            <person name="Walenz B."/>
            <person name="Wang J."/>
            <person name="Wasserman M."/>
            <person name="Watts T."/>
            <person name="Wilson D."/>
            <person name="Wilson R.K."/>
            <person name="Wing R.A."/>
            <person name="Wolfner M.F."/>
            <person name="Wong A."/>
            <person name="Wong G.K."/>
            <person name="Wu C.I."/>
            <person name="Wu G."/>
            <person name="Yamamoto D."/>
            <person name="Yang H.P."/>
            <person name="Yang S.P."/>
            <person name="Yorke J.A."/>
            <person name="Yoshida K."/>
            <person name="Zdobnov E."/>
            <person name="Zhang P."/>
            <person name="Zhang Y."/>
            <person name="Zimin A.V."/>
            <person name="Baldwin J."/>
            <person name="Abdouelleil A."/>
            <person name="Abdulkadir J."/>
            <person name="Abebe A."/>
            <person name="Abera B."/>
            <person name="Abreu J."/>
            <person name="Acer S.C."/>
            <person name="Aftuck L."/>
            <person name="Alexander A."/>
            <person name="An P."/>
            <person name="Anderson E."/>
            <person name="Anderson S."/>
            <person name="Arachi H."/>
            <person name="Azer M."/>
            <person name="Bachantsang P."/>
            <person name="Barry A."/>
            <person name="Bayul T."/>
            <person name="Berlin A."/>
            <person name="Bessette D."/>
            <person name="Bloom T."/>
            <person name="Blye J."/>
            <person name="Boguslavskiy L."/>
            <person name="Bonnet C."/>
            <person name="Boukhgalter B."/>
            <person name="Bourzgui I."/>
            <person name="Brown A."/>
            <person name="Cahill P."/>
            <person name="Channer S."/>
            <person name="Cheshatsang Y."/>
            <person name="Chuda L."/>
            <person name="Citroen M."/>
            <person name="Collymore A."/>
            <person name="Cooke P."/>
            <person name="Costello M."/>
            <person name="D'Aco K."/>
            <person name="Daza R."/>
            <person name="De Haan G."/>
            <person name="DeGray S."/>
            <person name="DeMaso C."/>
            <person name="Dhargay N."/>
            <person name="Dooley K."/>
            <person name="Dooley E."/>
            <person name="Doricent M."/>
            <person name="Dorje P."/>
            <person name="Dorjee K."/>
            <person name="Dupes A."/>
            <person name="Elong R."/>
            <person name="Falk J."/>
            <person name="Farina A."/>
            <person name="Faro S."/>
            <person name="Ferguson D."/>
            <person name="Fisher S."/>
            <person name="Foley C.D."/>
            <person name="Franke A."/>
            <person name="Friedrich D."/>
            <person name="Gadbois L."/>
            <person name="Gearin G."/>
            <person name="Gearin C.R."/>
            <person name="Giannoukos G."/>
            <person name="Goode T."/>
            <person name="Graham J."/>
            <person name="Grandbois E."/>
            <person name="Grewal S."/>
            <person name="Gyaltsen K."/>
            <person name="Hafez N."/>
            <person name="Hagos B."/>
            <person name="Hall J."/>
            <person name="Henson C."/>
            <person name="Hollinger A."/>
            <person name="Honan T."/>
            <person name="Huard M.D."/>
            <person name="Hughes L."/>
            <person name="Hurhula B."/>
            <person name="Husby M.E."/>
            <person name="Kamat A."/>
            <person name="Kanga B."/>
            <person name="Kashin S."/>
            <person name="Khazanovich D."/>
            <person name="Kisner P."/>
            <person name="Lance K."/>
            <person name="Lara M."/>
            <person name="Lee W."/>
            <person name="Lennon N."/>
            <person name="Letendre F."/>
            <person name="LeVine R."/>
            <person name="Lipovsky A."/>
            <person name="Liu X."/>
            <person name="Liu J."/>
            <person name="Liu S."/>
            <person name="Lokyitsang T."/>
            <person name="Lokyitsang Y."/>
            <person name="Lubonja R."/>
            <person name="Lui A."/>
            <person name="MacDonald P."/>
            <person name="Magnisalis V."/>
            <person name="Maru K."/>
            <person name="Matthews C."/>
            <person name="McCusker W."/>
            <person name="McDonough S."/>
            <person name="Mehta T."/>
            <person name="Meldrim J."/>
            <person name="Meneus L."/>
            <person name="Mihai O."/>
            <person name="Mihalev A."/>
            <person name="Mihova T."/>
            <person name="Mittelman R."/>
            <person name="Mlenga V."/>
            <person name="Montmayeur A."/>
            <person name="Mulrain L."/>
            <person name="Navidi A."/>
            <person name="Naylor J."/>
            <person name="Negash T."/>
            <person name="Nguyen T."/>
            <person name="Nguyen N."/>
            <person name="Nicol R."/>
            <person name="Norbu C."/>
            <person name="Norbu N."/>
            <person name="Novod N."/>
            <person name="O'Neill B."/>
            <person name="Osman S."/>
            <person name="Markiewicz E."/>
            <person name="Oyono O.L."/>
            <person name="Patti C."/>
            <person name="Phunkhang P."/>
            <person name="Pierre F."/>
            <person name="Priest M."/>
            <person name="Raghuraman S."/>
            <person name="Rege F."/>
            <person name="Reyes R."/>
            <person name="Rise C."/>
            <person name="Rogov P."/>
            <person name="Ross K."/>
            <person name="Ryan E."/>
            <person name="Settipalli S."/>
            <person name="Shea T."/>
            <person name="Sherpa N."/>
            <person name="Shi L."/>
            <person name="Shih D."/>
            <person name="Sparrow T."/>
            <person name="Spaulding J."/>
            <person name="Stalker J."/>
            <person name="Stange-Thomann N."/>
            <person name="Stavropoulos S."/>
            <person name="Stone C."/>
            <person name="Strader C."/>
            <person name="Tesfaye S."/>
            <person name="Thomson T."/>
            <person name="Thoulutsang Y."/>
            <person name="Thoulutsang D."/>
            <person name="Topham K."/>
            <person name="Topping I."/>
            <person name="Tsamla T."/>
            <person name="Vassiliev H."/>
            <person name="Vo A."/>
            <person name="Wangchuk T."/>
            <person name="Wangdi T."/>
            <person name="Weiand M."/>
            <person name="Wilkinson J."/>
            <person name="Wilson A."/>
            <person name="Yadav S."/>
            <person name="Young G."/>
            <person name="Yu Q."/>
            <person name="Zembek L."/>
            <person name="Zhong D."/>
            <person name="Zimmer A."/>
            <person name="Zwirko Z."/>
            <person name="Jaffe D.B."/>
            <person name="Alvarez P."/>
            <person name="Brockman W."/>
            <person name="Butler J."/>
            <person name="Chin C."/>
            <person name="Gnerre S."/>
            <person name="Grabherr M."/>
            <person name="Kleber M."/>
            <person name="Mauceli E."/>
            <person name="MacCallum I."/>
        </authorList>
    </citation>
    <scope>NUCLEOTIDE SEQUENCE [LARGE SCALE GENOMIC DNA]</scope>
    <source>
        <strain evidence="2">Tucson 15081-1352.22</strain>
    </source>
</reference>
<protein>
    <submittedName>
        <fullName evidence="1">Uncharacterized protein</fullName>
    </submittedName>
</protein>
<dbReference type="EMBL" id="CH933806">
    <property type="protein sequence ID" value="KRG02050.1"/>
    <property type="molecule type" value="Genomic_DNA"/>
</dbReference>
<sequence>MKCIEDYSASCLQSRDPSLFKKDIDGVIKFFEKFCTDKDFQRDYMRYKSCFANEKDDWIACTADVEKALIEDLNDERNSTNKLLQFCCDYLVFDHCMNTGAPYTSLMNSSKFVCNVVKMLSTEDYVRNCPQLEDTCAGAPNTYLAWSSILPLALMLLMRYACYHNRWLFSGY</sequence>
<dbReference type="KEGG" id="dmo:Dmoj_GI26654"/>
<keyword evidence="2" id="KW-1185">Reference proteome</keyword>
<dbReference type="Proteomes" id="UP000009192">
    <property type="component" value="Unassembled WGS sequence"/>
</dbReference>
<dbReference type="PANTHER" id="PTHR33964:SF2">
    <property type="entry name" value="IP09356P"/>
    <property type="match status" value="1"/>
</dbReference>
<dbReference type="InParanoid" id="A0A0Q9XB96"/>
<proteinExistence type="predicted"/>
<dbReference type="PANTHER" id="PTHR33964">
    <property type="entry name" value="RE45066P-RELATED"/>
    <property type="match status" value="1"/>
</dbReference>
<name>A0A0Q9XB96_DROMO</name>
<evidence type="ECO:0000313" key="1">
    <source>
        <dbReference type="EMBL" id="KRG02050.1"/>
    </source>
</evidence>